<keyword evidence="4" id="KW-1185">Reference proteome</keyword>
<keyword evidence="2" id="KW-0472">Membrane</keyword>
<feature type="compositionally biased region" description="Basic residues" evidence="1">
    <location>
        <begin position="192"/>
        <end position="210"/>
    </location>
</feature>
<dbReference type="Proteomes" id="UP000230233">
    <property type="component" value="Chromosome I"/>
</dbReference>
<feature type="compositionally biased region" description="Low complexity" evidence="1">
    <location>
        <begin position="211"/>
        <end position="220"/>
    </location>
</feature>
<evidence type="ECO:0000313" key="3">
    <source>
        <dbReference type="EMBL" id="PIC54473.1"/>
    </source>
</evidence>
<feature type="transmembrane region" description="Helical" evidence="2">
    <location>
        <begin position="327"/>
        <end position="351"/>
    </location>
</feature>
<reference evidence="4" key="1">
    <citation type="submission" date="2017-10" db="EMBL/GenBank/DDBJ databases">
        <title>Rapid genome shrinkage in a self-fertile nematode reveals novel sperm competition proteins.</title>
        <authorList>
            <person name="Yin D."/>
            <person name="Schwarz E.M."/>
            <person name="Thomas C.G."/>
            <person name="Felde R.L."/>
            <person name="Korf I.F."/>
            <person name="Cutter A.D."/>
            <person name="Schartner C.M."/>
            <person name="Ralston E.J."/>
            <person name="Meyer B.J."/>
            <person name="Haag E.S."/>
        </authorList>
    </citation>
    <scope>NUCLEOTIDE SEQUENCE [LARGE SCALE GENOMIC DNA]</scope>
    <source>
        <strain evidence="4">JU1422</strain>
    </source>
</reference>
<comment type="caution">
    <text evidence="3">The sequence shown here is derived from an EMBL/GenBank/DDBJ whole genome shotgun (WGS) entry which is preliminary data.</text>
</comment>
<feature type="region of interest" description="Disordered" evidence="1">
    <location>
        <begin position="357"/>
        <end position="396"/>
    </location>
</feature>
<protein>
    <submittedName>
        <fullName evidence="3">Uncharacterized protein</fullName>
    </submittedName>
</protein>
<organism evidence="3 4">
    <name type="scientific">Caenorhabditis nigoni</name>
    <dbReference type="NCBI Taxonomy" id="1611254"/>
    <lineage>
        <taxon>Eukaryota</taxon>
        <taxon>Metazoa</taxon>
        <taxon>Ecdysozoa</taxon>
        <taxon>Nematoda</taxon>
        <taxon>Chromadorea</taxon>
        <taxon>Rhabditida</taxon>
        <taxon>Rhabditina</taxon>
        <taxon>Rhabditomorpha</taxon>
        <taxon>Rhabditoidea</taxon>
        <taxon>Rhabditidae</taxon>
        <taxon>Peloderinae</taxon>
        <taxon>Caenorhabditis</taxon>
    </lineage>
</organism>
<name>A0A2G5VRQ3_9PELO</name>
<evidence type="ECO:0000256" key="1">
    <source>
        <dbReference type="SAM" id="MobiDB-lite"/>
    </source>
</evidence>
<feature type="transmembrane region" description="Helical" evidence="2">
    <location>
        <begin position="121"/>
        <end position="143"/>
    </location>
</feature>
<feature type="compositionally biased region" description="Basic and acidic residues" evidence="1">
    <location>
        <begin position="386"/>
        <end position="396"/>
    </location>
</feature>
<evidence type="ECO:0000313" key="4">
    <source>
        <dbReference type="Proteomes" id="UP000230233"/>
    </source>
</evidence>
<feature type="region of interest" description="Disordered" evidence="1">
    <location>
        <begin position="150"/>
        <end position="229"/>
    </location>
</feature>
<dbReference type="EMBL" id="PDUG01000001">
    <property type="protein sequence ID" value="PIC54473.1"/>
    <property type="molecule type" value="Genomic_DNA"/>
</dbReference>
<keyword evidence="2" id="KW-0812">Transmembrane</keyword>
<feature type="compositionally biased region" description="Gly residues" evidence="1">
    <location>
        <begin position="168"/>
        <end position="186"/>
    </location>
</feature>
<keyword evidence="2" id="KW-1133">Transmembrane helix</keyword>
<sequence>MSRCEKWVHDALKKASEVFEKCLAGQNSCKELIDHNIQECTKGTSYINFDCEKTFAVTGRMYCMTGQIQEKDIPYCTSAKMGFTVKTSTTTPTTTTPLPTTTTTPTTVPPTSTVSDHTSKILIGGLIVLVVFQFAALIVCLMCRRKKSDSQDLEDGGFKKKGKRKAGTTGGTRTGTGSGTGTGTGGTITEKKTKKKKNKKGKNDKKKKTNTKGTTGTTGNITVPDLPSSTPKMNGLAPLGCLGGIQSSINFCKKQVKEVGKCDKWLFEALTNYCKTDKSLEPCQILRTTKAPFINLFRWTWPSTQTPTTPTTTTTIEPTTESLASNFMILGVLGLIGILILICLVVILLGITNKKAGAKKMGKKNKAPKTVSKTSSIKSKSTSGKSKKEEPGKMIP</sequence>
<gene>
    <name evidence="3" type="primary">Cnig_chr_I.g3713</name>
    <name evidence="3" type="ORF">B9Z55_003713</name>
</gene>
<proteinExistence type="predicted"/>
<evidence type="ECO:0000256" key="2">
    <source>
        <dbReference type="SAM" id="Phobius"/>
    </source>
</evidence>
<feature type="compositionally biased region" description="Basic residues" evidence="1">
    <location>
        <begin position="357"/>
        <end position="367"/>
    </location>
</feature>
<accession>A0A2G5VRQ3</accession>
<dbReference type="AlphaFoldDB" id="A0A2G5VRQ3"/>
<feature type="compositionally biased region" description="Low complexity" evidence="1">
    <location>
        <begin position="368"/>
        <end position="384"/>
    </location>
</feature>
<feature type="region of interest" description="Disordered" evidence="1">
    <location>
        <begin position="89"/>
        <end position="114"/>
    </location>
</feature>